<name>A0A8C5PKH9_9ANUR</name>
<feature type="transmembrane region" description="Helical" evidence="7">
    <location>
        <begin position="114"/>
        <end position="140"/>
    </location>
</feature>
<sequence>MAAPQGTFIMVPQWVANPVPQAMAVPNVNTQQANQILNKGQPKALGATQLVLAFLQISLGTVLFFTTPDYYYYYLSITTYSGINFWGSVFYIISGSLSVAAENKPSRSMVRGFLAMNIISSLVSITAIIIFITDASIYYYDYYYCGQYNNCSEYYILHSNKTTVLIYLIISSLLHFCVCVSLSAFGCKYLSRHSNPPTQVFVIQNDYQQPGSNVSPAFVNPYPGPPNHVGLGNTGYGVPMSPPPPPERNQKSY</sequence>
<evidence type="ECO:0000256" key="1">
    <source>
        <dbReference type="ARBA" id="ARBA00004141"/>
    </source>
</evidence>
<feature type="transmembrane region" description="Helical" evidence="7">
    <location>
        <begin position="44"/>
        <end position="65"/>
    </location>
</feature>
<evidence type="ECO:0000256" key="6">
    <source>
        <dbReference type="SAM" id="MobiDB-lite"/>
    </source>
</evidence>
<keyword evidence="9" id="KW-1185">Reference proteome</keyword>
<dbReference type="GeneTree" id="ENSGT00940000155376"/>
<feature type="transmembrane region" description="Helical" evidence="7">
    <location>
        <begin position="164"/>
        <end position="185"/>
    </location>
</feature>
<evidence type="ECO:0008006" key="10">
    <source>
        <dbReference type="Google" id="ProtNLM"/>
    </source>
</evidence>
<feature type="region of interest" description="Disordered" evidence="6">
    <location>
        <begin position="234"/>
        <end position="253"/>
    </location>
</feature>
<proteinExistence type="inferred from homology"/>
<dbReference type="OrthoDB" id="9906229at2759"/>
<evidence type="ECO:0000256" key="7">
    <source>
        <dbReference type="SAM" id="Phobius"/>
    </source>
</evidence>
<dbReference type="AlphaFoldDB" id="A0A8C5PKH9"/>
<evidence type="ECO:0000256" key="3">
    <source>
        <dbReference type="ARBA" id="ARBA00022692"/>
    </source>
</evidence>
<dbReference type="Ensembl" id="ENSLLET00000025098.1">
    <property type="protein sequence ID" value="ENSLLEP00000024173.1"/>
    <property type="gene ID" value="ENSLLEG00000015379.1"/>
</dbReference>
<dbReference type="Pfam" id="PF04103">
    <property type="entry name" value="CD20"/>
    <property type="match status" value="1"/>
</dbReference>
<reference evidence="8" key="1">
    <citation type="submission" date="2025-08" db="UniProtKB">
        <authorList>
            <consortium name="Ensembl"/>
        </authorList>
    </citation>
    <scope>IDENTIFICATION</scope>
</reference>
<evidence type="ECO:0000313" key="9">
    <source>
        <dbReference type="Proteomes" id="UP000694569"/>
    </source>
</evidence>
<evidence type="ECO:0000256" key="5">
    <source>
        <dbReference type="ARBA" id="ARBA00023136"/>
    </source>
</evidence>
<dbReference type="PANTHER" id="PTHR23320:SF128">
    <property type="entry name" value="MEMBRANE-SPANNING 4-DOMAINS SUBFAMILY A MEMBER 4A"/>
    <property type="match status" value="1"/>
</dbReference>
<dbReference type="PANTHER" id="PTHR23320">
    <property type="entry name" value="MEMBRANE-SPANNING 4-DOMAINS SUBFAMILY A MS4A -RELATED"/>
    <property type="match status" value="1"/>
</dbReference>
<dbReference type="GO" id="GO:0016020">
    <property type="term" value="C:membrane"/>
    <property type="evidence" value="ECO:0007669"/>
    <property type="project" value="UniProtKB-SubCell"/>
</dbReference>
<evidence type="ECO:0000256" key="2">
    <source>
        <dbReference type="ARBA" id="ARBA00009565"/>
    </source>
</evidence>
<organism evidence="8 9">
    <name type="scientific">Leptobrachium leishanense</name>
    <name type="common">Leishan spiny toad</name>
    <dbReference type="NCBI Taxonomy" id="445787"/>
    <lineage>
        <taxon>Eukaryota</taxon>
        <taxon>Metazoa</taxon>
        <taxon>Chordata</taxon>
        <taxon>Craniata</taxon>
        <taxon>Vertebrata</taxon>
        <taxon>Euteleostomi</taxon>
        <taxon>Amphibia</taxon>
        <taxon>Batrachia</taxon>
        <taxon>Anura</taxon>
        <taxon>Pelobatoidea</taxon>
        <taxon>Megophryidae</taxon>
        <taxon>Leptobrachium</taxon>
    </lineage>
</organism>
<comment type="similarity">
    <text evidence="2">Belongs to the MS4A family.</text>
</comment>
<reference evidence="8" key="2">
    <citation type="submission" date="2025-09" db="UniProtKB">
        <authorList>
            <consortium name="Ensembl"/>
        </authorList>
    </citation>
    <scope>IDENTIFICATION</scope>
</reference>
<protein>
    <recommendedName>
        <fullName evidence="10">Membrane-spanning 4-domains subfamily A member 4A-like</fullName>
    </recommendedName>
</protein>
<keyword evidence="4 7" id="KW-1133">Transmembrane helix</keyword>
<evidence type="ECO:0000313" key="8">
    <source>
        <dbReference type="Ensembl" id="ENSLLEP00000024173.1"/>
    </source>
</evidence>
<keyword evidence="5 7" id="KW-0472">Membrane</keyword>
<accession>A0A8C5PKH9</accession>
<evidence type="ECO:0000256" key="4">
    <source>
        <dbReference type="ARBA" id="ARBA00022989"/>
    </source>
</evidence>
<feature type="transmembrane region" description="Helical" evidence="7">
    <location>
        <begin position="71"/>
        <end position="93"/>
    </location>
</feature>
<dbReference type="InterPro" id="IPR030417">
    <property type="entry name" value="MS4A"/>
</dbReference>
<comment type="subcellular location">
    <subcellularLocation>
        <location evidence="1">Membrane</location>
        <topology evidence="1">Multi-pass membrane protein</topology>
    </subcellularLocation>
</comment>
<dbReference type="Proteomes" id="UP000694569">
    <property type="component" value="Unplaced"/>
</dbReference>
<dbReference type="InterPro" id="IPR007237">
    <property type="entry name" value="CD20-like"/>
</dbReference>
<keyword evidence="3 7" id="KW-0812">Transmembrane</keyword>